<evidence type="ECO:0000256" key="5">
    <source>
        <dbReference type="ARBA" id="ARBA00023136"/>
    </source>
</evidence>
<keyword evidence="9" id="KW-1185">Reference proteome</keyword>
<comment type="subcellular location">
    <subcellularLocation>
        <location evidence="1 7">Cell outer membrane</location>
        <topology evidence="1 7">Multi-pass membrane protein</topology>
    </subcellularLocation>
</comment>
<evidence type="ECO:0000313" key="8">
    <source>
        <dbReference type="EMBL" id="BBF65358.1"/>
    </source>
</evidence>
<name>A0A2Z6II48_ACIFI</name>
<comment type="similarity">
    <text evidence="7">Belongs to the TonB-dependent receptor family.</text>
</comment>
<evidence type="ECO:0000256" key="3">
    <source>
        <dbReference type="ARBA" id="ARBA00022452"/>
    </source>
</evidence>
<gene>
    <name evidence="8" type="ORF">AFERRID_15760</name>
</gene>
<dbReference type="GO" id="GO:0009279">
    <property type="term" value="C:cell outer membrane"/>
    <property type="evidence" value="ECO:0007669"/>
    <property type="project" value="UniProtKB-SubCell"/>
</dbReference>
<keyword evidence="3 7" id="KW-1134">Transmembrane beta strand</keyword>
<protein>
    <submittedName>
        <fullName evidence="8">Uncharacterized protein</fullName>
    </submittedName>
</protein>
<evidence type="ECO:0000256" key="2">
    <source>
        <dbReference type="ARBA" id="ARBA00022448"/>
    </source>
</evidence>
<dbReference type="RefSeq" id="WP_225981869.1">
    <property type="nucleotide sequence ID" value="NZ_AP018795.1"/>
</dbReference>
<keyword evidence="6 7" id="KW-0998">Cell outer membrane</keyword>
<keyword evidence="5 7" id="KW-0472">Membrane</keyword>
<dbReference type="EMBL" id="AP018795">
    <property type="protein sequence ID" value="BBF65358.1"/>
    <property type="molecule type" value="Genomic_DNA"/>
</dbReference>
<reference evidence="8 9" key="1">
    <citation type="journal article" date="2018" name="Microbiol. Resour. Announc.">
        <title>Complete Genome Sequence of Acidithiobacillus ferridurans JCM 18981.</title>
        <authorList>
            <person name="Miyauchi T."/>
            <person name="Kouzuma A."/>
            <person name="Abe T."/>
            <person name="Watanabe K."/>
        </authorList>
    </citation>
    <scope>NUCLEOTIDE SEQUENCE [LARGE SCALE GENOMIC DNA]</scope>
    <source>
        <strain evidence="9">ATCC 33020 / DSM 29468 / JCM 18981 / 11Fe</strain>
    </source>
</reference>
<evidence type="ECO:0000256" key="1">
    <source>
        <dbReference type="ARBA" id="ARBA00004571"/>
    </source>
</evidence>
<evidence type="ECO:0000256" key="4">
    <source>
        <dbReference type="ARBA" id="ARBA00022692"/>
    </source>
</evidence>
<dbReference type="KEGG" id="afj:AFERRID_15760"/>
<dbReference type="SUPFAM" id="SSF56935">
    <property type="entry name" value="Porins"/>
    <property type="match status" value="1"/>
</dbReference>
<dbReference type="AlphaFoldDB" id="A0A2Z6II48"/>
<evidence type="ECO:0000256" key="6">
    <source>
        <dbReference type="ARBA" id="ARBA00023237"/>
    </source>
</evidence>
<dbReference type="InterPro" id="IPR039426">
    <property type="entry name" value="TonB-dep_rcpt-like"/>
</dbReference>
<evidence type="ECO:0000313" key="9">
    <source>
        <dbReference type="Proteomes" id="UP000280188"/>
    </source>
</evidence>
<organism evidence="8 9">
    <name type="scientific">Acidithiobacillus ferridurans</name>
    <dbReference type="NCBI Taxonomy" id="1232575"/>
    <lineage>
        <taxon>Bacteria</taxon>
        <taxon>Pseudomonadati</taxon>
        <taxon>Pseudomonadota</taxon>
        <taxon>Acidithiobacillia</taxon>
        <taxon>Acidithiobacillales</taxon>
        <taxon>Acidithiobacillaceae</taxon>
        <taxon>Acidithiobacillus</taxon>
    </lineage>
</organism>
<dbReference type="Gene3D" id="2.40.170.20">
    <property type="entry name" value="TonB-dependent receptor, beta-barrel domain"/>
    <property type="match status" value="1"/>
</dbReference>
<dbReference type="PROSITE" id="PS52016">
    <property type="entry name" value="TONB_DEPENDENT_REC_3"/>
    <property type="match status" value="1"/>
</dbReference>
<sequence length="68" mass="7777">MLNLGVEDTIPVHADYVKNVKLALNIDNLLNRRYFPKGFSNTDYYGNTYLSVLEGMPRFVFGSVTVKF</sequence>
<keyword evidence="2 7" id="KW-0813">Transport</keyword>
<keyword evidence="4 7" id="KW-0812">Transmembrane</keyword>
<dbReference type="Proteomes" id="UP000280188">
    <property type="component" value="Chromosome"/>
</dbReference>
<accession>A0A2Z6II48</accession>
<evidence type="ECO:0000256" key="7">
    <source>
        <dbReference type="PROSITE-ProRule" id="PRU01360"/>
    </source>
</evidence>
<dbReference type="InterPro" id="IPR036942">
    <property type="entry name" value="Beta-barrel_TonB_sf"/>
</dbReference>
<proteinExistence type="inferred from homology"/>